<dbReference type="InParanoid" id="A0A2P5BFZ8"/>
<dbReference type="Proteomes" id="UP000237000">
    <property type="component" value="Unassembled WGS sequence"/>
</dbReference>
<name>A0A2P5BFZ8_TREOI</name>
<sequence>MYSLCWQVYIDAALPIFWLKYFCINVGDSCDWIHTNYMILTYEIDYLPEFPNRIGYLNKLFSIDTHH</sequence>
<comment type="caution">
    <text evidence="1">The sequence shown here is derived from an EMBL/GenBank/DDBJ whole genome shotgun (WGS) entry which is preliminary data.</text>
</comment>
<accession>A0A2P5BFZ8</accession>
<evidence type="ECO:0000313" key="1">
    <source>
        <dbReference type="EMBL" id="PON47703.1"/>
    </source>
</evidence>
<gene>
    <name evidence="1" type="ORF">TorRG33x02_322580</name>
</gene>
<dbReference type="OrthoDB" id="10269024at2759"/>
<keyword evidence="2" id="KW-1185">Reference proteome</keyword>
<dbReference type="AlphaFoldDB" id="A0A2P5BFZ8"/>
<dbReference type="EMBL" id="JXTC01000531">
    <property type="protein sequence ID" value="PON47703.1"/>
    <property type="molecule type" value="Genomic_DNA"/>
</dbReference>
<reference evidence="2" key="1">
    <citation type="submission" date="2016-06" db="EMBL/GenBank/DDBJ databases">
        <title>Parallel loss of symbiosis genes in relatives of nitrogen-fixing non-legume Parasponia.</title>
        <authorList>
            <person name="Van Velzen R."/>
            <person name="Holmer R."/>
            <person name="Bu F."/>
            <person name="Rutten L."/>
            <person name="Van Zeijl A."/>
            <person name="Liu W."/>
            <person name="Santuari L."/>
            <person name="Cao Q."/>
            <person name="Sharma T."/>
            <person name="Shen D."/>
            <person name="Roswanjaya Y."/>
            <person name="Wardhani T."/>
            <person name="Kalhor M.S."/>
            <person name="Jansen J."/>
            <person name="Van den Hoogen J."/>
            <person name="Gungor B."/>
            <person name="Hartog M."/>
            <person name="Hontelez J."/>
            <person name="Verver J."/>
            <person name="Yang W.-C."/>
            <person name="Schijlen E."/>
            <person name="Repin R."/>
            <person name="Schilthuizen M."/>
            <person name="Schranz E."/>
            <person name="Heidstra R."/>
            <person name="Miyata K."/>
            <person name="Fedorova E."/>
            <person name="Kohlen W."/>
            <person name="Bisseling T."/>
            <person name="Smit S."/>
            <person name="Geurts R."/>
        </authorList>
    </citation>
    <scope>NUCLEOTIDE SEQUENCE [LARGE SCALE GENOMIC DNA]</scope>
    <source>
        <strain evidence="2">cv. RG33-2</strain>
    </source>
</reference>
<protein>
    <submittedName>
        <fullName evidence="1">Uncharacterized protein</fullName>
    </submittedName>
</protein>
<evidence type="ECO:0000313" key="2">
    <source>
        <dbReference type="Proteomes" id="UP000237000"/>
    </source>
</evidence>
<proteinExistence type="predicted"/>
<organism evidence="1 2">
    <name type="scientific">Trema orientale</name>
    <name type="common">Charcoal tree</name>
    <name type="synonym">Celtis orientalis</name>
    <dbReference type="NCBI Taxonomy" id="63057"/>
    <lineage>
        <taxon>Eukaryota</taxon>
        <taxon>Viridiplantae</taxon>
        <taxon>Streptophyta</taxon>
        <taxon>Embryophyta</taxon>
        <taxon>Tracheophyta</taxon>
        <taxon>Spermatophyta</taxon>
        <taxon>Magnoliopsida</taxon>
        <taxon>eudicotyledons</taxon>
        <taxon>Gunneridae</taxon>
        <taxon>Pentapetalae</taxon>
        <taxon>rosids</taxon>
        <taxon>fabids</taxon>
        <taxon>Rosales</taxon>
        <taxon>Cannabaceae</taxon>
        <taxon>Trema</taxon>
    </lineage>
</organism>